<keyword evidence="1" id="KW-1133">Transmembrane helix</keyword>
<dbReference type="Proteomes" id="UP000483820">
    <property type="component" value="Chromosome V"/>
</dbReference>
<dbReference type="RefSeq" id="XP_053580860.1">
    <property type="nucleotide sequence ID" value="XM_053731947.1"/>
</dbReference>
<keyword evidence="2" id="KW-0732">Signal</keyword>
<keyword evidence="1" id="KW-0472">Membrane</keyword>
<feature type="signal peptide" evidence="2">
    <location>
        <begin position="1"/>
        <end position="19"/>
    </location>
</feature>
<dbReference type="EMBL" id="WUAV01000005">
    <property type="protein sequence ID" value="KAF1750647.1"/>
    <property type="molecule type" value="Genomic_DNA"/>
</dbReference>
<protein>
    <recommendedName>
        <fullName evidence="5">Transmembrane protein 231</fullName>
    </recommendedName>
</protein>
<dbReference type="AlphaFoldDB" id="A0A6A5G6N2"/>
<sequence>MFRLINFSLLLLVVSWVNSEELAVGNDTEEDLEFSTAVNTLAVWPYVKTIIRWSGVPVVLLIFAYGIYDTIRRIRSVRSRRDIRYQRVLEYEYNLRDDRNETQEDADLISNEDYDSITFVELYEGPDGKKTERVGIRFKLTYKGYVLEKWISFKKFLSTQQTFIWFFVTCLIISYVVPFVRRIILKELSDEEYNRLRDQCLNRRRLLGFEIEHFMRNEFRLLPVARWRRRG</sequence>
<comment type="caution">
    <text evidence="3">The sequence shown here is derived from an EMBL/GenBank/DDBJ whole genome shotgun (WGS) entry which is preliminary data.</text>
</comment>
<feature type="transmembrane region" description="Helical" evidence="1">
    <location>
        <begin position="50"/>
        <end position="71"/>
    </location>
</feature>
<organism evidence="3 4">
    <name type="scientific">Caenorhabditis remanei</name>
    <name type="common">Caenorhabditis vulgaris</name>
    <dbReference type="NCBI Taxonomy" id="31234"/>
    <lineage>
        <taxon>Eukaryota</taxon>
        <taxon>Metazoa</taxon>
        <taxon>Ecdysozoa</taxon>
        <taxon>Nematoda</taxon>
        <taxon>Chromadorea</taxon>
        <taxon>Rhabditida</taxon>
        <taxon>Rhabditina</taxon>
        <taxon>Rhabditomorpha</taxon>
        <taxon>Rhabditoidea</taxon>
        <taxon>Rhabditidae</taxon>
        <taxon>Peloderinae</taxon>
        <taxon>Caenorhabditis</taxon>
    </lineage>
</organism>
<evidence type="ECO:0000256" key="2">
    <source>
        <dbReference type="SAM" id="SignalP"/>
    </source>
</evidence>
<dbReference type="GeneID" id="78776510"/>
<feature type="chain" id="PRO_5025678966" description="Transmembrane protein 231" evidence="2">
    <location>
        <begin position="20"/>
        <end position="231"/>
    </location>
</feature>
<evidence type="ECO:0008006" key="5">
    <source>
        <dbReference type="Google" id="ProtNLM"/>
    </source>
</evidence>
<keyword evidence="1" id="KW-0812">Transmembrane</keyword>
<dbReference type="CTD" id="78776510"/>
<gene>
    <name evidence="3" type="ORF">GCK72_017198</name>
</gene>
<dbReference type="KEGG" id="crq:GCK72_017198"/>
<accession>A0A6A5G6N2</accession>
<feature type="transmembrane region" description="Helical" evidence="1">
    <location>
        <begin position="163"/>
        <end position="184"/>
    </location>
</feature>
<evidence type="ECO:0000313" key="4">
    <source>
        <dbReference type="Proteomes" id="UP000483820"/>
    </source>
</evidence>
<name>A0A6A5G6N2_CAERE</name>
<proteinExistence type="predicted"/>
<evidence type="ECO:0000256" key="1">
    <source>
        <dbReference type="SAM" id="Phobius"/>
    </source>
</evidence>
<reference evidence="3 4" key="1">
    <citation type="submission" date="2019-12" db="EMBL/GenBank/DDBJ databases">
        <title>Chromosome-level assembly of the Caenorhabditis remanei genome.</title>
        <authorList>
            <person name="Teterina A.A."/>
            <person name="Willis J.H."/>
            <person name="Phillips P.C."/>
        </authorList>
    </citation>
    <scope>NUCLEOTIDE SEQUENCE [LARGE SCALE GENOMIC DNA]</scope>
    <source>
        <strain evidence="3 4">PX506</strain>
        <tissue evidence="3">Whole organism</tissue>
    </source>
</reference>
<evidence type="ECO:0000313" key="3">
    <source>
        <dbReference type="EMBL" id="KAF1750647.1"/>
    </source>
</evidence>